<name>A0ACB9MDB2_BAUVA</name>
<dbReference type="Proteomes" id="UP000828941">
    <property type="component" value="Chromosome 9"/>
</dbReference>
<dbReference type="EMBL" id="CM039434">
    <property type="protein sequence ID" value="KAI4322229.1"/>
    <property type="molecule type" value="Genomic_DNA"/>
</dbReference>
<proteinExistence type="predicted"/>
<protein>
    <submittedName>
        <fullName evidence="1">Uncharacterized protein</fullName>
    </submittedName>
</protein>
<evidence type="ECO:0000313" key="1">
    <source>
        <dbReference type="EMBL" id="KAI4322229.1"/>
    </source>
</evidence>
<accession>A0ACB9MDB2</accession>
<evidence type="ECO:0000313" key="2">
    <source>
        <dbReference type="Proteomes" id="UP000828941"/>
    </source>
</evidence>
<comment type="caution">
    <text evidence="1">The sequence shown here is derived from an EMBL/GenBank/DDBJ whole genome shotgun (WGS) entry which is preliminary data.</text>
</comment>
<reference evidence="1 2" key="1">
    <citation type="journal article" date="2022" name="DNA Res.">
        <title>Chromosomal-level genome assembly of the orchid tree Bauhinia variegata (Leguminosae; Cercidoideae) supports the allotetraploid origin hypothesis of Bauhinia.</title>
        <authorList>
            <person name="Zhong Y."/>
            <person name="Chen Y."/>
            <person name="Zheng D."/>
            <person name="Pang J."/>
            <person name="Liu Y."/>
            <person name="Luo S."/>
            <person name="Meng S."/>
            <person name="Qian L."/>
            <person name="Wei D."/>
            <person name="Dai S."/>
            <person name="Zhou R."/>
        </authorList>
    </citation>
    <scope>NUCLEOTIDE SEQUENCE [LARGE SCALE GENOMIC DNA]</scope>
    <source>
        <strain evidence="1">BV-YZ2020</strain>
    </source>
</reference>
<gene>
    <name evidence="1" type="ORF">L6164_021940</name>
</gene>
<sequence length="401" mass="46364">MVETCSDFPVPKNDDNVPEIPIEIVSDEEMAFIEAALASASSFYAVPATRSPTCSSQFHRNAKSIRSITVVSKRRLSKRSEPDIEDSDNLVSTQKKSRLFESFLRRFRRKRGLSVTDLTQTEWCQKQMEFALCLGGRKTNKAMSAGIARHVELEEEVMKRVEVKVKSREEYYALKLLNFINGVNQLLFEGLTRELPVIGFLQGIWMVGMIDEIRMPLTENGSHPILIDTKTRARDTLPSEPQRRNGRLQLMCYKYLWDNLVADNFPSEQFFDFFELNPQHNLCEDLRVTCADSGFSVLTLDDVVRCYKNTCRMLLPAHDQLLLRYEFQKDHSLIGEDKFSYDSDWLEYQIGSCLKFWVGEREATYAPEEERWKCRFCEFASVCPAYLDDTKDDSNSSNQES</sequence>
<keyword evidence="2" id="KW-1185">Reference proteome</keyword>
<organism evidence="1 2">
    <name type="scientific">Bauhinia variegata</name>
    <name type="common">Purple orchid tree</name>
    <name type="synonym">Phanera variegata</name>
    <dbReference type="NCBI Taxonomy" id="167791"/>
    <lineage>
        <taxon>Eukaryota</taxon>
        <taxon>Viridiplantae</taxon>
        <taxon>Streptophyta</taxon>
        <taxon>Embryophyta</taxon>
        <taxon>Tracheophyta</taxon>
        <taxon>Spermatophyta</taxon>
        <taxon>Magnoliopsida</taxon>
        <taxon>eudicotyledons</taxon>
        <taxon>Gunneridae</taxon>
        <taxon>Pentapetalae</taxon>
        <taxon>rosids</taxon>
        <taxon>fabids</taxon>
        <taxon>Fabales</taxon>
        <taxon>Fabaceae</taxon>
        <taxon>Cercidoideae</taxon>
        <taxon>Cercideae</taxon>
        <taxon>Bauhiniinae</taxon>
        <taxon>Bauhinia</taxon>
    </lineage>
</organism>